<dbReference type="InterPro" id="IPR029014">
    <property type="entry name" value="NiFe-Hase_large"/>
</dbReference>
<dbReference type="InterPro" id="IPR022885">
    <property type="entry name" value="NDH1_su_D/H"/>
</dbReference>
<evidence type="ECO:0000313" key="3">
    <source>
        <dbReference type="Proteomes" id="UP000277582"/>
    </source>
</evidence>
<dbReference type="SUPFAM" id="SSF56762">
    <property type="entry name" value="HydB/Nqo4-like"/>
    <property type="match status" value="1"/>
</dbReference>
<feature type="domain" description="NADH-quinone oxidoreductase subunit D" evidence="1">
    <location>
        <begin position="121"/>
        <end position="389"/>
    </location>
</feature>
<keyword evidence="3" id="KW-1185">Reference proteome</keyword>
<proteinExistence type="predicted"/>
<organism evidence="2 3">
    <name type="scientific">Candidatus Methanodesulfokora washburnensis</name>
    <dbReference type="NCBI Taxonomy" id="2478471"/>
    <lineage>
        <taxon>Archaea</taxon>
        <taxon>Thermoproteota</taxon>
        <taxon>Candidatus Korarchaeia</taxon>
        <taxon>Candidatus Korarchaeia incertae sedis</taxon>
        <taxon>Candidatus Methanodesulfokora</taxon>
    </lineage>
</organism>
<protein>
    <submittedName>
        <fullName evidence="2">NADH-quinone oxidoreductase subunit D</fullName>
        <ecNumber evidence="2">1.6.5.11</ecNumber>
    </submittedName>
</protein>
<dbReference type="GO" id="GO:0048038">
    <property type="term" value="F:quinone binding"/>
    <property type="evidence" value="ECO:0007669"/>
    <property type="project" value="InterPro"/>
</dbReference>
<dbReference type="RefSeq" id="WP_125671294.1">
    <property type="nucleotide sequence ID" value="NZ_RCOS01000080.1"/>
</dbReference>
<dbReference type="EC" id="1.6.5.11" evidence="2"/>
<dbReference type="PANTHER" id="PTHR11993:SF10">
    <property type="entry name" value="NADH DEHYDROGENASE [UBIQUINONE] IRON-SULFUR PROTEIN 2, MITOCHONDRIAL"/>
    <property type="match status" value="1"/>
</dbReference>
<dbReference type="InterPro" id="IPR001135">
    <property type="entry name" value="NADH_Q_OxRdtase_suD"/>
</dbReference>
<accession>A0A429GMU8</accession>
<dbReference type="OrthoDB" id="43567at2157"/>
<sequence length="389" mass="43855">MEAEERELELLIGPQHPASGHMRLIAKIDGDVVTELRPDIGYVHRSVEKIAETKKFLQIIPLVERPSLPDTTANNLAYVMALEKLLGIEPPPRARYLRTLLAEITRIHSHLYGLGIHGVMIGSSTAYMWCFGDREPFLQLAQELTGARLTYSYIIPGGVRRDMPKGFADKVEKVLRYMEGRMKDYFDIYFNNPVTRARLEGVGVLKREDAIRLGAVGPNLRASNVPYDVRKAEPYAAYPDVEFDVITEKAGDSFARVMVRVREIGESIKIIRQVLKRIPDGPILHENYEKLIPPKLKEQYKSTGIVKFPSLFANLKAPEGEAIARVEGGRGEVVFHIISDGKTSPYRLRMVTPSFRNVVLFEHLTKGARVADIPAIYGSLDYFPPEADR</sequence>
<dbReference type="EMBL" id="RCOS01000080">
    <property type="protein sequence ID" value="RSN75081.1"/>
    <property type="molecule type" value="Genomic_DNA"/>
</dbReference>
<dbReference type="GO" id="GO:0051287">
    <property type="term" value="F:NAD binding"/>
    <property type="evidence" value="ECO:0007669"/>
    <property type="project" value="InterPro"/>
</dbReference>
<name>A0A429GMU8_9CREN</name>
<dbReference type="GO" id="GO:0016651">
    <property type="term" value="F:oxidoreductase activity, acting on NAD(P)H"/>
    <property type="evidence" value="ECO:0007669"/>
    <property type="project" value="InterPro"/>
</dbReference>
<reference evidence="2 3" key="1">
    <citation type="submission" date="2018-10" db="EMBL/GenBank/DDBJ databases">
        <title>Co-occurring genomic capacity for anaerobic methane metabolism and dissimilatory sulfite reduction discovered in the Korarchaeota.</title>
        <authorList>
            <person name="Mckay L.J."/>
            <person name="Dlakic M."/>
            <person name="Fields M.W."/>
            <person name="Delmont T.O."/>
            <person name="Eren A.M."/>
            <person name="Jay Z.J."/>
            <person name="Klingelsmith K.B."/>
            <person name="Rusch D.B."/>
            <person name="Inskeep W.P."/>
        </authorList>
    </citation>
    <scope>NUCLEOTIDE SEQUENCE [LARGE SCALE GENOMIC DNA]</scope>
    <source>
        <strain evidence="2 3">MDKW</strain>
    </source>
</reference>
<comment type="caution">
    <text evidence="2">The sequence shown here is derived from an EMBL/GenBank/DDBJ whole genome shotgun (WGS) entry which is preliminary data.</text>
</comment>
<keyword evidence="2" id="KW-0560">Oxidoreductase</keyword>
<dbReference type="Gene3D" id="1.10.645.10">
    <property type="entry name" value="Cytochrome-c3 Hydrogenase, chain B"/>
    <property type="match status" value="1"/>
</dbReference>
<dbReference type="Pfam" id="PF00346">
    <property type="entry name" value="Complex1_49kDa"/>
    <property type="match status" value="1"/>
</dbReference>
<evidence type="ECO:0000259" key="1">
    <source>
        <dbReference type="Pfam" id="PF00346"/>
    </source>
</evidence>
<evidence type="ECO:0000313" key="2">
    <source>
        <dbReference type="EMBL" id="RSN75081.1"/>
    </source>
</evidence>
<dbReference type="AlphaFoldDB" id="A0A429GMU8"/>
<dbReference type="PANTHER" id="PTHR11993">
    <property type="entry name" value="NADH-UBIQUINONE OXIDOREDUCTASE 49 KDA SUBUNIT"/>
    <property type="match status" value="1"/>
</dbReference>
<dbReference type="NCBIfam" id="NF004739">
    <property type="entry name" value="PRK06075.1"/>
    <property type="match status" value="1"/>
</dbReference>
<gene>
    <name evidence="2" type="ORF">D6D85_06935</name>
</gene>
<dbReference type="Proteomes" id="UP000277582">
    <property type="component" value="Unassembled WGS sequence"/>
</dbReference>